<keyword evidence="2" id="KW-1185">Reference proteome</keyword>
<reference evidence="1 2" key="1">
    <citation type="submission" date="2016-10" db="EMBL/GenBank/DDBJ databases">
        <authorList>
            <person name="de Groot N.N."/>
        </authorList>
    </citation>
    <scope>NUCLEOTIDE SEQUENCE [LARGE SCALE GENOMIC DNA]</scope>
    <source>
        <strain evidence="1 2">AA1</strain>
    </source>
</reference>
<gene>
    <name evidence="1" type="ORF">SAMN05216233_12539</name>
</gene>
<dbReference type="OrthoDB" id="5470789at2"/>
<dbReference type="Proteomes" id="UP000198870">
    <property type="component" value="Unassembled WGS sequence"/>
</dbReference>
<proteinExistence type="predicted"/>
<name>A0A1G5J5S3_9BACT</name>
<protein>
    <submittedName>
        <fullName evidence="1">Uncharacterized protein</fullName>
    </submittedName>
</protein>
<dbReference type="STRING" id="419481.SAMN05216233_12539"/>
<dbReference type="RefSeq" id="WP_092214909.1">
    <property type="nucleotide sequence ID" value="NZ_FMUX01000025.1"/>
</dbReference>
<evidence type="ECO:0000313" key="2">
    <source>
        <dbReference type="Proteomes" id="UP000198870"/>
    </source>
</evidence>
<dbReference type="AlphaFoldDB" id="A0A1G5J5S3"/>
<accession>A0A1G5J5S3</accession>
<evidence type="ECO:0000313" key="1">
    <source>
        <dbReference type="EMBL" id="SCY83577.1"/>
    </source>
</evidence>
<organism evidence="1 2">
    <name type="scientific">Desulfoluna spongiiphila</name>
    <dbReference type="NCBI Taxonomy" id="419481"/>
    <lineage>
        <taxon>Bacteria</taxon>
        <taxon>Pseudomonadati</taxon>
        <taxon>Thermodesulfobacteriota</taxon>
        <taxon>Desulfobacteria</taxon>
        <taxon>Desulfobacterales</taxon>
        <taxon>Desulfolunaceae</taxon>
        <taxon>Desulfoluna</taxon>
    </lineage>
</organism>
<sequence>MLDIAVLYNKYKFLGHEFLTWLWFTLENDPESLKDEEGMPVLLSVGNRIVLEVIRDESTVESVTIKGDNADLTEGIVAIRKGALVTEISLSYKKGDLGWTFTLKGENFNITGLKTPETPPVESGDETEGAVIDKLFLSREVVDLTGGLFRSFVRQRISETWKKETVPAIKRWLTA</sequence>
<dbReference type="EMBL" id="FMUX01000025">
    <property type="protein sequence ID" value="SCY83577.1"/>
    <property type="molecule type" value="Genomic_DNA"/>
</dbReference>